<dbReference type="InterPro" id="IPR000073">
    <property type="entry name" value="AB_hydrolase_1"/>
</dbReference>
<dbReference type="UniPathway" id="UPA00079"/>
<dbReference type="HAMAP" id="MF_01660">
    <property type="entry name" value="MenH"/>
    <property type="match status" value="1"/>
</dbReference>
<reference evidence="5 6" key="1">
    <citation type="submission" date="2016-10" db="EMBL/GenBank/DDBJ databases">
        <authorList>
            <person name="de Groot N.N."/>
        </authorList>
    </citation>
    <scope>NUCLEOTIDE SEQUENCE [LARGE SCALE GENOMIC DNA]</scope>
    <source>
        <strain evidence="5 6">DSM 15893</strain>
    </source>
</reference>
<dbReference type="OrthoDB" id="9808398at2"/>
<dbReference type="Proteomes" id="UP000182692">
    <property type="component" value="Unassembled WGS sequence"/>
</dbReference>
<keyword evidence="1 3" id="KW-0474">Menaquinone biosynthesis</keyword>
<organism evidence="5 6">
    <name type="scientific">Enterovibrio norvegicus DSM 15893</name>
    <dbReference type="NCBI Taxonomy" id="1121869"/>
    <lineage>
        <taxon>Bacteria</taxon>
        <taxon>Pseudomonadati</taxon>
        <taxon>Pseudomonadota</taxon>
        <taxon>Gammaproteobacteria</taxon>
        <taxon>Vibrionales</taxon>
        <taxon>Vibrionaceae</taxon>
        <taxon>Enterovibrio</taxon>
    </lineage>
</organism>
<evidence type="ECO:0000313" key="5">
    <source>
        <dbReference type="EMBL" id="SFP19147.1"/>
    </source>
</evidence>
<comment type="pathway">
    <text evidence="3">Quinol/quinone metabolism; 1,4-dihydroxy-2-naphthoate biosynthesis; 1,4-dihydroxy-2-naphthoate from chorismate: step 3/7.</text>
</comment>
<dbReference type="EMBL" id="FOWR01000009">
    <property type="protein sequence ID" value="SFP19147.1"/>
    <property type="molecule type" value="Genomic_DNA"/>
</dbReference>
<dbReference type="InterPro" id="IPR029058">
    <property type="entry name" value="AB_hydrolase_fold"/>
</dbReference>
<dbReference type="AlphaFoldDB" id="A0A1I5NBU1"/>
<sequence>MTSFRNETLSPCELLGSKATGQIEKPALVFLHGLLGSADDWKAVTEALSQDHFCLAIDLPGHGESKHIPPVSFEHTNTLIMQIIEKHVQGAYWLVGYSLGARLAMMIAASHQADGASEKATHLRGLLIESGHTGLPDSERESRWQNDCRWAHRFESEPIVDVLQNWYEQPVFSSLNHAQKQSFVALRSDNLGVKVASMLRATSLSKQPELSEPLRQCELPLHYVCGQNDTKFCAVAARSGFRFNVVPDAGHNIHAEQPRLFSQLIKKLITTV</sequence>
<dbReference type="UniPathway" id="UPA01057">
    <property type="reaction ID" value="UER00900"/>
</dbReference>
<keyword evidence="2 3" id="KW-0456">Lyase</keyword>
<dbReference type="STRING" id="1121869.SAMN03084138_01559"/>
<dbReference type="InterPro" id="IPR022485">
    <property type="entry name" value="SHCHC_synthase_MenH"/>
</dbReference>
<comment type="similarity">
    <text evidence="3">Belongs to the AB hydrolase superfamily. MenH family.</text>
</comment>
<comment type="subunit">
    <text evidence="3">Monomer.</text>
</comment>
<evidence type="ECO:0000313" key="6">
    <source>
        <dbReference type="Proteomes" id="UP000182692"/>
    </source>
</evidence>
<gene>
    <name evidence="3" type="primary">menH</name>
    <name evidence="5" type="ORF">SAMN03084138_01559</name>
</gene>
<proteinExistence type="inferred from homology"/>
<dbReference type="NCBIfam" id="TIGR03695">
    <property type="entry name" value="menH_SHCHC"/>
    <property type="match status" value="1"/>
</dbReference>
<accession>A0A1I5NBU1</accession>
<evidence type="ECO:0000256" key="3">
    <source>
        <dbReference type="HAMAP-Rule" id="MF_01660"/>
    </source>
</evidence>
<dbReference type="PANTHER" id="PTHR42916">
    <property type="entry name" value="2-SUCCINYL-5-ENOLPYRUVYL-6-HYDROXY-3-CYCLOHEXENE-1-CARBOXYLATE SYNTHASE"/>
    <property type="match status" value="1"/>
</dbReference>
<name>A0A1I5NBU1_9GAMM</name>
<dbReference type="GO" id="GO:0070205">
    <property type="term" value="F:2-succinyl-6-hydroxy-2,4-cyclohexadiene-1-carboxylate synthase activity"/>
    <property type="evidence" value="ECO:0007669"/>
    <property type="project" value="UniProtKB-UniRule"/>
</dbReference>
<dbReference type="PANTHER" id="PTHR42916:SF1">
    <property type="entry name" value="PROTEIN PHYLLO, CHLOROPLASTIC"/>
    <property type="match status" value="1"/>
</dbReference>
<dbReference type="SUPFAM" id="SSF53474">
    <property type="entry name" value="alpha/beta-Hydrolases"/>
    <property type="match status" value="1"/>
</dbReference>
<dbReference type="NCBIfam" id="NF008340">
    <property type="entry name" value="PRK11126.1"/>
    <property type="match status" value="1"/>
</dbReference>
<dbReference type="GO" id="GO:0009234">
    <property type="term" value="P:menaquinone biosynthetic process"/>
    <property type="evidence" value="ECO:0007669"/>
    <property type="project" value="UniProtKB-UniRule"/>
</dbReference>
<protein>
    <recommendedName>
        <fullName evidence="3">Putative 2-succinyl-6-hydroxy-2,4-cyclohexadiene-1-carboxylate synthase</fullName>
        <shortName evidence="3">SHCHC synthase</shortName>
        <ecNumber evidence="3">4.2.99.20</ecNumber>
    </recommendedName>
</protein>
<dbReference type="GeneID" id="35871830"/>
<dbReference type="Pfam" id="PF12697">
    <property type="entry name" value="Abhydrolase_6"/>
    <property type="match status" value="1"/>
</dbReference>
<evidence type="ECO:0000256" key="1">
    <source>
        <dbReference type="ARBA" id="ARBA00022428"/>
    </source>
</evidence>
<evidence type="ECO:0000259" key="4">
    <source>
        <dbReference type="Pfam" id="PF12697"/>
    </source>
</evidence>
<feature type="domain" description="AB hydrolase-1" evidence="4">
    <location>
        <begin position="28"/>
        <end position="262"/>
    </location>
</feature>
<comment type="pathway">
    <text evidence="3">Quinol/quinone metabolism; menaquinone biosynthesis.</text>
</comment>
<comment type="catalytic activity">
    <reaction evidence="3">
        <text>5-enolpyruvoyl-6-hydroxy-2-succinyl-cyclohex-3-ene-1-carboxylate = (1R,6R)-6-hydroxy-2-succinyl-cyclohexa-2,4-diene-1-carboxylate + pyruvate</text>
        <dbReference type="Rhea" id="RHEA:25597"/>
        <dbReference type="ChEBI" id="CHEBI:15361"/>
        <dbReference type="ChEBI" id="CHEBI:58689"/>
        <dbReference type="ChEBI" id="CHEBI:58818"/>
        <dbReference type="EC" id="4.2.99.20"/>
    </reaction>
</comment>
<dbReference type="EC" id="4.2.99.20" evidence="3"/>
<dbReference type="RefSeq" id="WP_074926397.1">
    <property type="nucleotide sequence ID" value="NZ_FOWR01000009.1"/>
</dbReference>
<evidence type="ECO:0000256" key="2">
    <source>
        <dbReference type="ARBA" id="ARBA00023239"/>
    </source>
</evidence>
<dbReference type="Gene3D" id="3.40.50.1820">
    <property type="entry name" value="alpha/beta hydrolase"/>
    <property type="match status" value="1"/>
</dbReference>
<comment type="function">
    <text evidence="3">Catalyzes a proton abstraction reaction that results in 2,5-elimination of pyruvate from 2-succinyl-5-enolpyruvyl-6-hydroxy-3-cyclohexene-1-carboxylate (SEPHCHC) and the formation of 2-succinyl-6-hydroxy-2,4-cyclohexadiene-1-carboxylate (SHCHC).</text>
</comment>